<dbReference type="PANTHER" id="PTHR36302:SF1">
    <property type="entry name" value="COPPER CHAPERONE PCU(A)C"/>
    <property type="match status" value="1"/>
</dbReference>
<sequence>MIRHTLIPAAFALAATLAPTATSAQTATAGALEITAPWARETAQGQTAGGGFLTIGNKGKAPDRLLGGSTPVAAEVQIHTMSMDAGVMRMRPLRDGLAIPPGGSVALKPGSFHIMFMGLKRPLKRGETFPVTLRFARAGDVAVRFRVEAVTHGTAGKDAHGGNSHDSH</sequence>
<evidence type="ECO:0000313" key="2">
    <source>
        <dbReference type="EMBL" id="MBB5985082.1"/>
    </source>
</evidence>
<dbReference type="RefSeq" id="WP_260394673.1">
    <property type="nucleotide sequence ID" value="NZ_JACHKA010000001.1"/>
</dbReference>
<protein>
    <recommendedName>
        <fullName evidence="4">Copper chaperone PCu(A)C</fullName>
    </recommendedName>
</protein>
<reference evidence="2 3" key="1">
    <citation type="submission" date="2020-08" db="EMBL/GenBank/DDBJ databases">
        <title>Exploring microbial biodiversity for novel pathways involved in the catabolism of aromatic compounds derived from lignin.</title>
        <authorList>
            <person name="Elkins J."/>
        </authorList>
    </citation>
    <scope>NUCLEOTIDE SEQUENCE [LARGE SCALE GENOMIC DNA]</scope>
    <source>
        <strain evidence="2 3">B1D3A</strain>
    </source>
</reference>
<keyword evidence="3" id="KW-1185">Reference proteome</keyword>
<feature type="signal peptide" evidence="1">
    <location>
        <begin position="1"/>
        <end position="24"/>
    </location>
</feature>
<dbReference type="InterPro" id="IPR058248">
    <property type="entry name" value="Lxx211020-like"/>
</dbReference>
<evidence type="ECO:0000313" key="3">
    <source>
        <dbReference type="Proteomes" id="UP001138540"/>
    </source>
</evidence>
<accession>A0ABR6NCS0</accession>
<dbReference type="InterPro" id="IPR036182">
    <property type="entry name" value="PCuAC_sf"/>
</dbReference>
<organism evidence="2 3">
    <name type="scientific">Sphingobium lignivorans</name>
    <dbReference type="NCBI Taxonomy" id="2735886"/>
    <lineage>
        <taxon>Bacteria</taxon>
        <taxon>Pseudomonadati</taxon>
        <taxon>Pseudomonadota</taxon>
        <taxon>Alphaproteobacteria</taxon>
        <taxon>Sphingomonadales</taxon>
        <taxon>Sphingomonadaceae</taxon>
        <taxon>Sphingobium</taxon>
    </lineage>
</organism>
<keyword evidence="1" id="KW-0732">Signal</keyword>
<dbReference type="EMBL" id="JACHKA010000001">
    <property type="protein sequence ID" value="MBB5985082.1"/>
    <property type="molecule type" value="Genomic_DNA"/>
</dbReference>
<dbReference type="Proteomes" id="UP001138540">
    <property type="component" value="Unassembled WGS sequence"/>
</dbReference>
<feature type="chain" id="PRO_5046225350" description="Copper chaperone PCu(A)C" evidence="1">
    <location>
        <begin position="25"/>
        <end position="168"/>
    </location>
</feature>
<evidence type="ECO:0000256" key="1">
    <source>
        <dbReference type="SAM" id="SignalP"/>
    </source>
</evidence>
<gene>
    <name evidence="2" type="ORF">HNP60_001056</name>
</gene>
<evidence type="ECO:0008006" key="4">
    <source>
        <dbReference type="Google" id="ProtNLM"/>
    </source>
</evidence>
<dbReference type="Gene3D" id="2.60.40.1890">
    <property type="entry name" value="PCu(A)C copper chaperone"/>
    <property type="match status" value="1"/>
</dbReference>
<comment type="caution">
    <text evidence="2">The sequence shown here is derived from an EMBL/GenBank/DDBJ whole genome shotgun (WGS) entry which is preliminary data.</text>
</comment>
<name>A0ABR6NCS0_9SPHN</name>
<dbReference type="PANTHER" id="PTHR36302">
    <property type="entry name" value="BLR7088 PROTEIN"/>
    <property type="match status" value="1"/>
</dbReference>
<proteinExistence type="predicted"/>
<dbReference type="InterPro" id="IPR007410">
    <property type="entry name" value="LpqE-like"/>
</dbReference>
<dbReference type="Pfam" id="PF04314">
    <property type="entry name" value="PCuAC"/>
    <property type="match status" value="1"/>
</dbReference>
<dbReference type="SUPFAM" id="SSF110087">
    <property type="entry name" value="DR1885-like metal-binding protein"/>
    <property type="match status" value="1"/>
</dbReference>